<gene>
    <name evidence="1" type="ORF">NG792_12880</name>
</gene>
<protein>
    <submittedName>
        <fullName evidence="1">Type II toxin-antitoxin system HigB family toxin</fullName>
    </submittedName>
</protein>
<dbReference type="Pfam" id="PF09907">
    <property type="entry name" value="HigB_toxin"/>
    <property type="match status" value="1"/>
</dbReference>
<proteinExistence type="predicted"/>
<dbReference type="InterPro" id="IPR018669">
    <property type="entry name" value="Toxin_HigB"/>
</dbReference>
<organism evidence="1 2">
    <name type="scientific">Laspinema olomoucense D3b</name>
    <dbReference type="NCBI Taxonomy" id="2953688"/>
    <lineage>
        <taxon>Bacteria</taxon>
        <taxon>Bacillati</taxon>
        <taxon>Cyanobacteriota</taxon>
        <taxon>Cyanophyceae</taxon>
        <taxon>Oscillatoriophycideae</taxon>
        <taxon>Oscillatoriales</taxon>
        <taxon>Laspinemataceae</taxon>
        <taxon>Laspinema</taxon>
        <taxon>Laspinema olomoucense</taxon>
    </lineage>
</organism>
<evidence type="ECO:0000313" key="2">
    <source>
        <dbReference type="Proteomes" id="UP001525961"/>
    </source>
</evidence>
<evidence type="ECO:0000313" key="1">
    <source>
        <dbReference type="EMBL" id="MCT7978605.1"/>
    </source>
</evidence>
<reference evidence="1 2" key="1">
    <citation type="journal article" date="2022" name="Front. Microbiol.">
        <title>High genomic differentiation and limited gene flow indicate recent cryptic speciation within the genus Laspinema (cyanobacteria).</title>
        <authorList>
            <person name="Stanojkovic A."/>
            <person name="Skoupy S."/>
            <person name="Skaloud P."/>
            <person name="Dvorak P."/>
        </authorList>
    </citation>
    <scope>NUCLEOTIDE SEQUENCE [LARGE SCALE GENOMIC DNA]</scope>
    <source>
        <strain evidence="1 2">D3b</strain>
    </source>
</reference>
<keyword evidence="2" id="KW-1185">Reference proteome</keyword>
<dbReference type="EMBL" id="JAMXFA010000015">
    <property type="protein sequence ID" value="MCT7978605.1"/>
    <property type="molecule type" value="Genomic_DNA"/>
</dbReference>
<comment type="caution">
    <text evidence="1">The sequence shown here is derived from an EMBL/GenBank/DDBJ whole genome shotgun (WGS) entry which is preliminary data.</text>
</comment>
<name>A0ABT2NB76_9CYAN</name>
<dbReference type="Proteomes" id="UP001525961">
    <property type="component" value="Unassembled WGS sequence"/>
</dbReference>
<accession>A0ABT2NB76</accession>
<sequence>MKNIAEHSNVFPSPEREQNFRFPFPFIPSKPNRLIVYIDYEYRMVFIRSVLTHAEYSKENWKNDEWFKES</sequence>
<dbReference type="RefSeq" id="WP_261235672.1">
    <property type="nucleotide sequence ID" value="NZ_JAMXFA010000015.1"/>
</dbReference>